<evidence type="ECO:0000313" key="2">
    <source>
        <dbReference type="Proteomes" id="UP000767291"/>
    </source>
</evidence>
<evidence type="ECO:0000313" key="1">
    <source>
        <dbReference type="EMBL" id="MBP1855046.1"/>
    </source>
</evidence>
<sequence>MDLSKKVRVLESYSDGRSEFEILEYDKLEGATDPLMAMALHFSKEAGLKGRQVKIKLNNSSIKTESGALYYYKGQISSDANIGGVGGFFKKSISGALTNESAMKPQYTGTGEVYLEPSFKHYMVMELDNDSLIVDKGTFYCCSDTIEVKTFAQKNVSSALLGGEGIFQIELKGSGTVILELYVPKNEIIAYEIKRGEELKVDGNFALARTSRVNFAVTKSDKSLVGSMLNGEGLLNTFTGEGTVWLAPTQPMYQSLSFGFMPGNKSMNNTATNAKNIFGGFGNLID</sequence>
<dbReference type="PANTHER" id="PTHR38074:SF1">
    <property type="entry name" value="ALTERED INHERITANCE OF MITOCHONDRIA PROTEIN 24, MITOCHONDRIAL"/>
    <property type="match status" value="1"/>
</dbReference>
<dbReference type="PANTHER" id="PTHR38074">
    <property type="entry name" value="ALTERED INHERITANCE OF MITOCHONDRIA PROTEIN 24, MITOCHONDRIAL"/>
    <property type="match status" value="1"/>
</dbReference>
<accession>A0ABS4EAS4</accession>
<protein>
    <submittedName>
        <fullName evidence="1">Uncharacterized protein (AIM24 family)</fullName>
    </submittedName>
</protein>
<dbReference type="Proteomes" id="UP000767291">
    <property type="component" value="Unassembled WGS sequence"/>
</dbReference>
<dbReference type="InterPro" id="IPR016031">
    <property type="entry name" value="Trp_RNA-bd_attenuator-like_dom"/>
</dbReference>
<keyword evidence="2" id="KW-1185">Reference proteome</keyword>
<dbReference type="Pfam" id="PF01987">
    <property type="entry name" value="AIM24"/>
    <property type="match status" value="1"/>
</dbReference>
<gene>
    <name evidence="1" type="ORF">J2Z43_001439</name>
</gene>
<reference evidence="1 2" key="1">
    <citation type="submission" date="2021-03" db="EMBL/GenBank/DDBJ databases">
        <title>Genomic Encyclopedia of Type Strains, Phase IV (KMG-IV): sequencing the most valuable type-strain genomes for metagenomic binning, comparative biology and taxonomic classification.</title>
        <authorList>
            <person name="Goeker M."/>
        </authorList>
    </citation>
    <scope>NUCLEOTIDE SEQUENCE [LARGE SCALE GENOMIC DNA]</scope>
    <source>
        <strain evidence="1 2">DSM 1289</strain>
    </source>
</reference>
<dbReference type="InterPro" id="IPR002838">
    <property type="entry name" value="AIM24"/>
</dbReference>
<dbReference type="EMBL" id="JAGGJX010000002">
    <property type="protein sequence ID" value="MBP1855046.1"/>
    <property type="molecule type" value="Genomic_DNA"/>
</dbReference>
<dbReference type="Gene3D" id="3.60.160.10">
    <property type="entry name" value="Mitochondrial biogenesis AIM24"/>
    <property type="match status" value="1"/>
</dbReference>
<dbReference type="InterPro" id="IPR036983">
    <property type="entry name" value="AIM24_sf"/>
</dbReference>
<comment type="caution">
    <text evidence="1">The sequence shown here is derived from an EMBL/GenBank/DDBJ whole genome shotgun (WGS) entry which is preliminary data.</text>
</comment>
<dbReference type="RefSeq" id="WP_209456529.1">
    <property type="nucleotide sequence ID" value="NZ_BAAACS010000002.1"/>
</dbReference>
<proteinExistence type="predicted"/>
<dbReference type="SUPFAM" id="SSF51219">
    <property type="entry name" value="TRAP-like"/>
    <property type="match status" value="1"/>
</dbReference>
<name>A0ABS4EAS4_9FIRM</name>
<organism evidence="1 2">
    <name type="scientific">Metaclostridioides mangenotii</name>
    <dbReference type="NCBI Taxonomy" id="1540"/>
    <lineage>
        <taxon>Bacteria</taxon>
        <taxon>Bacillati</taxon>
        <taxon>Bacillota</taxon>
        <taxon>Clostridia</taxon>
        <taxon>Peptostreptococcales</taxon>
        <taxon>Peptostreptococcaceae</taxon>
        <taxon>Metaclostridioides</taxon>
    </lineage>
</organism>